<dbReference type="EMBL" id="BSFQ01000010">
    <property type="protein sequence ID" value="GLL11675.1"/>
    <property type="molecule type" value="Genomic_DNA"/>
</dbReference>
<evidence type="ECO:0000256" key="1">
    <source>
        <dbReference type="SAM" id="MobiDB-lite"/>
    </source>
</evidence>
<gene>
    <name evidence="3" type="ORF">GCM10017577_28160</name>
</gene>
<keyword evidence="4" id="KW-1185">Reference proteome</keyword>
<organism evidence="3 4">
    <name type="scientific">Pseudonocardia halophobica</name>
    <dbReference type="NCBI Taxonomy" id="29401"/>
    <lineage>
        <taxon>Bacteria</taxon>
        <taxon>Bacillati</taxon>
        <taxon>Actinomycetota</taxon>
        <taxon>Actinomycetes</taxon>
        <taxon>Pseudonocardiales</taxon>
        <taxon>Pseudonocardiaceae</taxon>
        <taxon>Pseudonocardia</taxon>
    </lineage>
</organism>
<dbReference type="AlphaFoldDB" id="A0A9W6L3Y3"/>
<dbReference type="Proteomes" id="UP001143463">
    <property type="component" value="Unassembled WGS sequence"/>
</dbReference>
<feature type="transmembrane region" description="Helical" evidence="2">
    <location>
        <begin position="236"/>
        <end position="253"/>
    </location>
</feature>
<feature type="region of interest" description="Disordered" evidence="1">
    <location>
        <begin position="1"/>
        <end position="79"/>
    </location>
</feature>
<feature type="transmembrane region" description="Helical" evidence="2">
    <location>
        <begin position="351"/>
        <end position="384"/>
    </location>
</feature>
<reference evidence="3" key="1">
    <citation type="journal article" date="2014" name="Int. J. Syst. Evol. Microbiol.">
        <title>Complete genome sequence of Corynebacterium casei LMG S-19264T (=DSM 44701T), isolated from a smear-ripened cheese.</title>
        <authorList>
            <consortium name="US DOE Joint Genome Institute (JGI-PGF)"/>
            <person name="Walter F."/>
            <person name="Albersmeier A."/>
            <person name="Kalinowski J."/>
            <person name="Ruckert C."/>
        </authorList>
    </citation>
    <scope>NUCLEOTIDE SEQUENCE</scope>
    <source>
        <strain evidence="3">VKM Ac-1069</strain>
    </source>
</reference>
<feature type="transmembrane region" description="Helical" evidence="2">
    <location>
        <begin position="285"/>
        <end position="303"/>
    </location>
</feature>
<feature type="transmembrane region" description="Helical" evidence="2">
    <location>
        <begin position="528"/>
        <end position="547"/>
    </location>
</feature>
<feature type="transmembrane region" description="Helical" evidence="2">
    <location>
        <begin position="448"/>
        <end position="468"/>
    </location>
</feature>
<feature type="compositionally biased region" description="Low complexity" evidence="1">
    <location>
        <begin position="46"/>
        <end position="64"/>
    </location>
</feature>
<feature type="transmembrane region" description="Helical" evidence="2">
    <location>
        <begin position="498"/>
        <end position="516"/>
    </location>
</feature>
<feature type="compositionally biased region" description="Basic and acidic residues" evidence="1">
    <location>
        <begin position="1"/>
        <end position="22"/>
    </location>
</feature>
<comment type="caution">
    <text evidence="3">The sequence shown here is derived from an EMBL/GenBank/DDBJ whole genome shotgun (WGS) entry which is preliminary data.</text>
</comment>
<feature type="transmembrane region" description="Helical" evidence="2">
    <location>
        <begin position="391"/>
        <end position="412"/>
    </location>
</feature>
<reference evidence="3" key="2">
    <citation type="submission" date="2023-01" db="EMBL/GenBank/DDBJ databases">
        <authorList>
            <person name="Sun Q."/>
            <person name="Evtushenko L."/>
        </authorList>
    </citation>
    <scope>NUCLEOTIDE SEQUENCE</scope>
    <source>
        <strain evidence="3">VKM Ac-1069</strain>
    </source>
</reference>
<dbReference type="RefSeq" id="WP_037038790.1">
    <property type="nucleotide sequence ID" value="NZ_BAAAUZ010000010.1"/>
</dbReference>
<protein>
    <submittedName>
        <fullName evidence="3">Uncharacterized protein</fullName>
    </submittedName>
</protein>
<evidence type="ECO:0000313" key="4">
    <source>
        <dbReference type="Proteomes" id="UP001143463"/>
    </source>
</evidence>
<evidence type="ECO:0000256" key="2">
    <source>
        <dbReference type="SAM" id="Phobius"/>
    </source>
</evidence>
<feature type="transmembrane region" description="Helical" evidence="2">
    <location>
        <begin position="475"/>
        <end position="492"/>
    </location>
</feature>
<proteinExistence type="predicted"/>
<feature type="transmembrane region" description="Helical" evidence="2">
    <location>
        <begin position="124"/>
        <end position="144"/>
    </location>
</feature>
<keyword evidence="2" id="KW-0812">Transmembrane</keyword>
<evidence type="ECO:0000313" key="3">
    <source>
        <dbReference type="EMBL" id="GLL11675.1"/>
    </source>
</evidence>
<name>A0A9W6L3Y3_9PSEU</name>
<keyword evidence="2" id="KW-1133">Transmembrane helix</keyword>
<feature type="compositionally biased region" description="Pro residues" evidence="1">
    <location>
        <begin position="65"/>
        <end position="79"/>
    </location>
</feature>
<sequence>MTTQDTRRDARDGGTPREDGGRAADAQGGGAVRSDPEATQVLRPVGATPGNGPDGTDPPTAAIPVVPPAAPPVDAEPPAEPSWFRRNRVVVDRWLSPALALLAVAMLPLAVVTTDLQALDGWGLAKVLGIPGWLALLFAIGSCLSELYARRPRIPMLGTATGVLILCSTGLPSVVEPAARFGTAWTITGFVDAVAVANGVPPQGLDARFSWPAFFAQWAWFRQAGGADQLDEVLRWFPPAVVTVWAIGIYALARSMLGGTRAPWAAAWLFVGLNWIEQDYFSPQATGICLLLTVLTFALGPLATRRTDPSGVPGWPAPHRGAKRLPLLHRWLVSGMTPPNRPTLPPRQLLLVYFCAALCILAVIPAHQLTPFAILGQLFLLAVVGRYRGRGLVLVGMIGVILFILIAARSIWMNQITLFIGTGDTGAALQEGVADRLTGDAGQIVVKYGRVLVAGLSYLLGIVGAWVYWRRRRDLVPIGLAVVPMAFAAQGYGSEGFLRIVLFGLPILTILGADFLRWTVRKRAWMRPVLAVGMVALFGMLVFLRGGNDSYQVVYPEDAAMFRSVVATTPPGQNVIPVSDPGPFAIEGLTLFGRGGGVPGCGRIGVSDDPIGCTAKVSPDVIVNFGSIEAQGVYLYGKPHNWSLDYANTLVQQGTYYFWYQSPDDPYDYVLRKVGAPVLPGGTAGRPG</sequence>
<accession>A0A9W6L3Y3</accession>
<feature type="transmembrane region" description="Helical" evidence="2">
    <location>
        <begin position="94"/>
        <end position="112"/>
    </location>
</feature>
<keyword evidence="2" id="KW-0472">Membrane</keyword>